<dbReference type="STRING" id="572546.Arcpr_1361"/>
<dbReference type="Proteomes" id="UP000001901">
    <property type="component" value="Chromosome"/>
</dbReference>
<sequence length="332" mass="37533">MKYSRPRRGSLAFSPRKRAKDVIPRIRSWPDYEGEPKLLGFAGYKAGMTHVIMIDDRKNSPTYGEEIVVPVTVLECPPMKVAGIRVYKNTMYGLQIAKEVWTTELDEHLSRRLPLPKKINTDVESLKNVENIAEVRLITYTQPYLITGVPSKTPDVMEYKVGGSDINAVLDYAISKLGKEIRVSEVFQEGAFIDVIAITKGKGFQGPVKRWGVITLDAKHARSSKHRRVGTLGPWTPHRVRWTVPQAGQMGFHQRTEYNKRIIKIGENGEEITPEGGFVHYGVIRSDYVLVSGSVPGPVKRLIRMRDAIRPPRYTYEGINVVYISTKSKQGR</sequence>
<dbReference type="HOGENOM" id="CLU_033361_2_0_2"/>
<proteinExistence type="inferred from homology"/>
<dbReference type="GO" id="GO:0003735">
    <property type="term" value="F:structural constituent of ribosome"/>
    <property type="evidence" value="ECO:0007669"/>
    <property type="project" value="UniProtKB-UniRule"/>
</dbReference>
<protein>
    <recommendedName>
        <fullName evidence="6">Large ribosomal subunit protein uL3</fullName>
    </recommendedName>
</protein>
<dbReference type="NCBIfam" id="NF003261">
    <property type="entry name" value="PRK04231.1"/>
    <property type="match status" value="1"/>
</dbReference>
<dbReference type="HAMAP" id="MF_01325_A">
    <property type="entry name" value="Ribosomal_uL3_A"/>
    <property type="match status" value="1"/>
</dbReference>
<organism evidence="7 8">
    <name type="scientific">Archaeoglobus profundus (strain DSM 5631 / JCM 9629 / NBRC 100127 / Av18)</name>
    <dbReference type="NCBI Taxonomy" id="572546"/>
    <lineage>
        <taxon>Archaea</taxon>
        <taxon>Methanobacteriati</taxon>
        <taxon>Methanobacteriota</taxon>
        <taxon>Archaeoglobi</taxon>
        <taxon>Archaeoglobales</taxon>
        <taxon>Archaeoglobaceae</taxon>
        <taxon>Archaeoglobus</taxon>
    </lineage>
</organism>
<gene>
    <name evidence="6" type="primary">rpl3</name>
    <name evidence="7" type="ordered locus">Arcpr_1361</name>
</gene>
<dbReference type="GO" id="GO:0006412">
    <property type="term" value="P:translation"/>
    <property type="evidence" value="ECO:0007669"/>
    <property type="project" value="UniProtKB-UniRule"/>
</dbReference>
<dbReference type="EMBL" id="CP001857">
    <property type="protein sequence ID" value="ADB58410.1"/>
    <property type="molecule type" value="Genomic_DNA"/>
</dbReference>
<evidence type="ECO:0000313" key="7">
    <source>
        <dbReference type="EMBL" id="ADB58410.1"/>
    </source>
</evidence>
<dbReference type="OrthoDB" id="6121at2157"/>
<dbReference type="InterPro" id="IPR045077">
    <property type="entry name" value="L3_arc_euk"/>
</dbReference>
<dbReference type="PANTHER" id="PTHR11363:SF5">
    <property type="entry name" value="LARGE RIBOSOMAL SUBUNIT PROTEIN UL3"/>
    <property type="match status" value="1"/>
</dbReference>
<evidence type="ECO:0000256" key="5">
    <source>
        <dbReference type="ARBA" id="ARBA00023274"/>
    </source>
</evidence>
<dbReference type="PROSITE" id="PS00474">
    <property type="entry name" value="RIBOSOMAL_L3"/>
    <property type="match status" value="1"/>
</dbReference>
<dbReference type="NCBIfam" id="TIGR03626">
    <property type="entry name" value="L3_arch"/>
    <property type="match status" value="1"/>
</dbReference>
<dbReference type="Gene3D" id="3.30.1430.10">
    <property type="match status" value="1"/>
</dbReference>
<dbReference type="Gene3D" id="4.10.960.10">
    <property type="entry name" value="Ribosomal protein L3, domain 3"/>
    <property type="match status" value="1"/>
</dbReference>
<evidence type="ECO:0000256" key="3">
    <source>
        <dbReference type="ARBA" id="ARBA00022884"/>
    </source>
</evidence>
<comment type="function">
    <text evidence="6">One of the primary rRNA binding proteins, it binds directly near the 3'-end of the 23S rRNA, where it nucleates assembly of the 50S subunit.</text>
</comment>
<dbReference type="GO" id="GO:0022625">
    <property type="term" value="C:cytosolic large ribosomal subunit"/>
    <property type="evidence" value="ECO:0007669"/>
    <property type="project" value="UniProtKB-UniRule"/>
</dbReference>
<dbReference type="eggNOG" id="arCOG04070">
    <property type="taxonomic scope" value="Archaea"/>
</dbReference>
<dbReference type="InterPro" id="IPR009000">
    <property type="entry name" value="Transl_B-barrel_sf"/>
</dbReference>
<keyword evidence="2 6" id="KW-0699">rRNA-binding</keyword>
<keyword evidence="4 6" id="KW-0689">Ribosomal protein</keyword>
<dbReference type="InterPro" id="IPR044892">
    <property type="entry name" value="Ribosomal_L3_dom_3_arc_sf"/>
</dbReference>
<dbReference type="InterPro" id="IPR019928">
    <property type="entry name" value="Ribosomal_uL3_arc"/>
</dbReference>
<keyword evidence="8" id="KW-1185">Reference proteome</keyword>
<dbReference type="PANTHER" id="PTHR11363">
    <property type="entry name" value="60S RIBOSOMAL PROTEIN L3-RELATED"/>
    <property type="match status" value="1"/>
</dbReference>
<dbReference type="GO" id="GO:0019843">
    <property type="term" value="F:rRNA binding"/>
    <property type="evidence" value="ECO:0007669"/>
    <property type="project" value="UniProtKB-UniRule"/>
</dbReference>
<keyword evidence="5 6" id="KW-0687">Ribonucleoprotein</keyword>
<comment type="subunit">
    <text evidence="6">Part of the 50S ribosomal subunit. Forms a cluster with proteins L14 and L24e.</text>
</comment>
<evidence type="ECO:0000256" key="6">
    <source>
        <dbReference type="HAMAP-Rule" id="MF_01325"/>
    </source>
</evidence>
<dbReference type="PaxDb" id="572546-Arcpr_1361"/>
<evidence type="ECO:0000256" key="4">
    <source>
        <dbReference type="ARBA" id="ARBA00022980"/>
    </source>
</evidence>
<keyword evidence="3 6" id="KW-0694">RNA-binding</keyword>
<reference evidence="7 8" key="1">
    <citation type="journal article" date="2010" name="Stand. Genomic Sci.">
        <title>Complete genome sequence of Archaeoglobus profundus type strain (AV18).</title>
        <authorList>
            <person name="von Jan M."/>
            <person name="Lapidus A."/>
            <person name="Del Rio T.G."/>
            <person name="Copeland A."/>
            <person name="Tice H."/>
            <person name="Cheng J.F."/>
            <person name="Lucas S."/>
            <person name="Chen F."/>
            <person name="Nolan M."/>
            <person name="Goodwin L."/>
            <person name="Han C."/>
            <person name="Pitluck S."/>
            <person name="Liolios K."/>
            <person name="Ivanova N."/>
            <person name="Mavromatis K."/>
            <person name="Ovchinnikova G."/>
            <person name="Chertkov O."/>
            <person name="Pati A."/>
            <person name="Chen A."/>
            <person name="Palaniappan K."/>
            <person name="Land M."/>
            <person name="Hauser L."/>
            <person name="Chang Y.J."/>
            <person name="Jeffries C.D."/>
            <person name="Saunders E."/>
            <person name="Brettin T."/>
            <person name="Detter J.C."/>
            <person name="Chain P."/>
            <person name="Eichinger K."/>
            <person name="Huber H."/>
            <person name="Spring S."/>
            <person name="Rohde M."/>
            <person name="Goker M."/>
            <person name="Wirth R."/>
            <person name="Woyke T."/>
            <person name="Bristow J."/>
            <person name="Eisen J.A."/>
            <person name="Markowitz V."/>
            <person name="Hugenholtz P."/>
            <person name="Kyrpides N.C."/>
            <person name="Klenk H.P."/>
        </authorList>
    </citation>
    <scope>NUCLEOTIDE SEQUENCE [LARGE SCALE GENOMIC DNA]</scope>
    <source>
        <strain evidence="8">DSM 5631 / JCM 9629 / NBRC 100127 / Av18</strain>
    </source>
</reference>
<comment type="similarity">
    <text evidence="1 6">Belongs to the universal ribosomal protein uL3 family.</text>
</comment>
<dbReference type="RefSeq" id="WP_012940746.1">
    <property type="nucleotide sequence ID" value="NC_013741.1"/>
</dbReference>
<evidence type="ECO:0000256" key="1">
    <source>
        <dbReference type="ARBA" id="ARBA00006540"/>
    </source>
</evidence>
<dbReference type="KEGG" id="apo:Arcpr_1361"/>
<dbReference type="InterPro" id="IPR019926">
    <property type="entry name" value="Ribosomal_uL3_CS"/>
</dbReference>
<dbReference type="Gene3D" id="2.40.30.10">
    <property type="entry name" value="Translation factors"/>
    <property type="match status" value="1"/>
</dbReference>
<name>D2RE66_ARCPA</name>
<accession>D2RE66</accession>
<dbReference type="InterPro" id="IPR000597">
    <property type="entry name" value="Ribosomal_uL3"/>
</dbReference>
<dbReference type="Pfam" id="PF00297">
    <property type="entry name" value="Ribosomal_L3"/>
    <property type="match status" value="1"/>
</dbReference>
<evidence type="ECO:0000256" key="2">
    <source>
        <dbReference type="ARBA" id="ARBA00022730"/>
    </source>
</evidence>
<dbReference type="AlphaFoldDB" id="D2RE66"/>
<dbReference type="GeneID" id="8740048"/>
<evidence type="ECO:0000313" key="8">
    <source>
        <dbReference type="Proteomes" id="UP000001901"/>
    </source>
</evidence>
<dbReference type="SUPFAM" id="SSF50447">
    <property type="entry name" value="Translation proteins"/>
    <property type="match status" value="1"/>
</dbReference>